<feature type="region of interest" description="Disordered" evidence="1">
    <location>
        <begin position="1"/>
        <end position="46"/>
    </location>
</feature>
<comment type="caution">
    <text evidence="2">The sequence shown here is derived from an EMBL/GenBank/DDBJ whole genome shotgun (WGS) entry which is preliminary data.</text>
</comment>
<protein>
    <submittedName>
        <fullName evidence="2">Uncharacterized protein</fullName>
    </submittedName>
</protein>
<proteinExistence type="predicted"/>
<evidence type="ECO:0000256" key="1">
    <source>
        <dbReference type="SAM" id="MobiDB-lite"/>
    </source>
</evidence>
<feature type="compositionally biased region" description="Polar residues" evidence="1">
    <location>
        <begin position="13"/>
        <end position="27"/>
    </location>
</feature>
<reference evidence="2" key="1">
    <citation type="submission" date="2018-11" db="EMBL/GenBank/DDBJ databases">
        <authorList>
            <consortium name="Pathogen Informatics"/>
        </authorList>
    </citation>
    <scope>NUCLEOTIDE SEQUENCE</scope>
</reference>
<sequence length="227" mass="23753">MEPVKQERGESLSLISSDQTQTISLSSALERPDNNSTPSSPVFTSISSNSPLSVAASLPASSLQTRHHHLLLSNQVAIKLESPDPTEPLLANKVTTSGCSGTGTIGDMSGAMEHVTIPVGLALTPLDINPLKPGFSTNSCCTVSVDDLSEYGALPSVIEPTTSPIIPSDMTRGLEHHSSGILAQSRLTPEESSVISISGSDLVNIGAVPMNTGMFLYFGLTIPTLER</sequence>
<name>A0A3S5CCG4_9PLAT</name>
<dbReference type="EMBL" id="CAAALY010006746">
    <property type="protein sequence ID" value="VEL09599.1"/>
    <property type="molecule type" value="Genomic_DNA"/>
</dbReference>
<feature type="compositionally biased region" description="Polar residues" evidence="1">
    <location>
        <begin position="34"/>
        <end position="44"/>
    </location>
</feature>
<organism evidence="2 3">
    <name type="scientific">Protopolystoma xenopodis</name>
    <dbReference type="NCBI Taxonomy" id="117903"/>
    <lineage>
        <taxon>Eukaryota</taxon>
        <taxon>Metazoa</taxon>
        <taxon>Spiralia</taxon>
        <taxon>Lophotrochozoa</taxon>
        <taxon>Platyhelminthes</taxon>
        <taxon>Monogenea</taxon>
        <taxon>Polyopisthocotylea</taxon>
        <taxon>Polystomatidea</taxon>
        <taxon>Polystomatidae</taxon>
        <taxon>Protopolystoma</taxon>
    </lineage>
</organism>
<feature type="compositionally biased region" description="Basic and acidic residues" evidence="1">
    <location>
        <begin position="1"/>
        <end position="10"/>
    </location>
</feature>
<gene>
    <name evidence="2" type="ORF">PXEA_LOCUS3039</name>
</gene>
<evidence type="ECO:0000313" key="3">
    <source>
        <dbReference type="Proteomes" id="UP000784294"/>
    </source>
</evidence>
<keyword evidence="3" id="KW-1185">Reference proteome</keyword>
<dbReference type="Proteomes" id="UP000784294">
    <property type="component" value="Unassembled WGS sequence"/>
</dbReference>
<accession>A0A3S5CCG4</accession>
<dbReference type="AlphaFoldDB" id="A0A3S5CCG4"/>
<evidence type="ECO:0000313" key="2">
    <source>
        <dbReference type="EMBL" id="VEL09599.1"/>
    </source>
</evidence>